<dbReference type="SUPFAM" id="SSF54593">
    <property type="entry name" value="Glyoxalase/Bleomycin resistance protein/Dihydroxybiphenyl dioxygenase"/>
    <property type="match status" value="1"/>
</dbReference>
<feature type="domain" description="VOC" evidence="1">
    <location>
        <begin position="12"/>
        <end position="131"/>
    </location>
</feature>
<dbReference type="InterPro" id="IPR004360">
    <property type="entry name" value="Glyas_Fos-R_dOase_dom"/>
</dbReference>
<accession>A0A7K1FPF2</accession>
<dbReference type="Pfam" id="PF00903">
    <property type="entry name" value="Glyoxalase"/>
    <property type="match status" value="1"/>
</dbReference>
<evidence type="ECO:0000259" key="1">
    <source>
        <dbReference type="PROSITE" id="PS51819"/>
    </source>
</evidence>
<proteinExistence type="predicted"/>
<dbReference type="InterPro" id="IPR029068">
    <property type="entry name" value="Glyas_Bleomycin-R_OHBP_Dase"/>
</dbReference>
<gene>
    <name evidence="2" type="ORF">GIS00_19000</name>
</gene>
<dbReference type="AlphaFoldDB" id="A0A7K1FPF2"/>
<dbReference type="EMBL" id="WLYK01000008">
    <property type="protein sequence ID" value="MTD16028.1"/>
    <property type="molecule type" value="Genomic_DNA"/>
</dbReference>
<evidence type="ECO:0000313" key="2">
    <source>
        <dbReference type="EMBL" id="MTD16028.1"/>
    </source>
</evidence>
<comment type="caution">
    <text evidence="2">The sequence shown here is derived from an EMBL/GenBank/DDBJ whole genome shotgun (WGS) entry which is preliminary data.</text>
</comment>
<dbReference type="Gene3D" id="3.10.180.10">
    <property type="entry name" value="2,3-Dihydroxybiphenyl 1,2-Dioxygenase, domain 1"/>
    <property type="match status" value="1"/>
</dbReference>
<dbReference type="PANTHER" id="PTHR21366:SF14">
    <property type="entry name" value="GLYOXALASE DOMAIN-CONTAINING PROTEIN 5"/>
    <property type="match status" value="1"/>
</dbReference>
<dbReference type="CDD" id="cd06587">
    <property type="entry name" value="VOC"/>
    <property type="match status" value="1"/>
</dbReference>
<organism evidence="2 3">
    <name type="scientific">Nakamurella alba</name>
    <dbReference type="NCBI Taxonomy" id="2665158"/>
    <lineage>
        <taxon>Bacteria</taxon>
        <taxon>Bacillati</taxon>
        <taxon>Actinomycetota</taxon>
        <taxon>Actinomycetes</taxon>
        <taxon>Nakamurellales</taxon>
        <taxon>Nakamurellaceae</taxon>
        <taxon>Nakamurella</taxon>
    </lineage>
</organism>
<dbReference type="InterPro" id="IPR037523">
    <property type="entry name" value="VOC_core"/>
</dbReference>
<sequence>MTQESATPEFAGVDHAALAVTDLAASERFYTGVLGFTTVLDFGAGLLLVHKRTGFTLGLMCPPDAAGGSFDHRVTGLDHLGLAAGSREELEGWQRRFEEFGVEHTSIRDEPLGFHLHFRDPDGIALEFYTPSPVYAAALADLRSRDVPDDEVRALAGSLLGLSDIVAER</sequence>
<keyword evidence="3" id="KW-1185">Reference proteome</keyword>
<dbReference type="RefSeq" id="WP_154770013.1">
    <property type="nucleotide sequence ID" value="NZ_WLYK01000008.1"/>
</dbReference>
<evidence type="ECO:0000313" key="3">
    <source>
        <dbReference type="Proteomes" id="UP000460221"/>
    </source>
</evidence>
<dbReference type="InterPro" id="IPR050383">
    <property type="entry name" value="GlyoxalaseI/FosfomycinResist"/>
</dbReference>
<name>A0A7K1FPF2_9ACTN</name>
<protein>
    <submittedName>
        <fullName evidence="2">VOC family protein</fullName>
    </submittedName>
</protein>
<reference evidence="2 3" key="1">
    <citation type="submission" date="2019-11" db="EMBL/GenBank/DDBJ databases">
        <authorList>
            <person name="Jiang L.-Q."/>
        </authorList>
    </citation>
    <scope>NUCLEOTIDE SEQUENCE [LARGE SCALE GENOMIC DNA]</scope>
    <source>
        <strain evidence="2 3">YIM 132087</strain>
    </source>
</reference>
<dbReference type="PROSITE" id="PS51819">
    <property type="entry name" value="VOC"/>
    <property type="match status" value="1"/>
</dbReference>
<dbReference type="PANTHER" id="PTHR21366">
    <property type="entry name" value="GLYOXALASE FAMILY PROTEIN"/>
    <property type="match status" value="1"/>
</dbReference>
<dbReference type="Proteomes" id="UP000460221">
    <property type="component" value="Unassembled WGS sequence"/>
</dbReference>